<dbReference type="GO" id="GO:0016887">
    <property type="term" value="F:ATP hydrolysis activity"/>
    <property type="evidence" value="ECO:0007669"/>
    <property type="project" value="InterPro"/>
</dbReference>
<keyword evidence="1" id="KW-0547">Nucleotide-binding</keyword>
<dbReference type="InterPro" id="IPR027417">
    <property type="entry name" value="P-loop_NTPase"/>
</dbReference>
<dbReference type="GO" id="GO:0005315">
    <property type="term" value="F:phosphate transmembrane transporter activity"/>
    <property type="evidence" value="ECO:0007669"/>
    <property type="project" value="InterPro"/>
</dbReference>
<dbReference type="PROSITE" id="PS50893">
    <property type="entry name" value="ABC_TRANSPORTER_2"/>
    <property type="match status" value="1"/>
</dbReference>
<name>A0A0P6X755_9CHLR</name>
<sequence length="256" mass="28941">MTLETKLKVIDFNLYYGNFQALNNITLDIPENRITAIIGPSGCGKSTFVRSINRMNDLIPSVRTHGEMYMDEENLFDINVVDLRRRVGMVFQRPNPFPKSVYDNVAYGPRMHGIKNTSDLNDIVERSLRAAALWDEVKDDLNKSGLALSGGAQQRLCIARALAVEPEMILMDEPASALDPLATLHIEELMQTLKENYTIVIVTHNMQQAARSSDFTAFFHMGEDRAGYLVEYGPTEEIFTNPRQKLTEEYISGRFG</sequence>
<dbReference type="OrthoDB" id="4075047at2"/>
<evidence type="ECO:0000259" key="3">
    <source>
        <dbReference type="PROSITE" id="PS50893"/>
    </source>
</evidence>
<gene>
    <name evidence="4" type="primary">pstB</name>
    <name evidence="4" type="ORF">ADN00_18030</name>
</gene>
<dbReference type="PANTHER" id="PTHR43423">
    <property type="entry name" value="ABC TRANSPORTER I FAMILY MEMBER 17"/>
    <property type="match status" value="1"/>
</dbReference>
<dbReference type="GO" id="GO:0005524">
    <property type="term" value="F:ATP binding"/>
    <property type="evidence" value="ECO:0007669"/>
    <property type="project" value="UniProtKB-KW"/>
</dbReference>
<proteinExistence type="predicted"/>
<dbReference type="InterPro" id="IPR003439">
    <property type="entry name" value="ABC_transporter-like_ATP-bd"/>
</dbReference>
<dbReference type="SUPFAM" id="SSF52540">
    <property type="entry name" value="P-loop containing nucleoside triphosphate hydrolases"/>
    <property type="match status" value="1"/>
</dbReference>
<comment type="caution">
    <text evidence="4">The sequence shown here is derived from an EMBL/GenBank/DDBJ whole genome shotgun (WGS) entry which is preliminary data.</text>
</comment>
<dbReference type="Gene3D" id="3.40.50.300">
    <property type="entry name" value="P-loop containing nucleotide triphosphate hydrolases"/>
    <property type="match status" value="1"/>
</dbReference>
<evidence type="ECO:0000313" key="4">
    <source>
        <dbReference type="EMBL" id="KPL69971.1"/>
    </source>
</evidence>
<feature type="domain" description="ABC transporter" evidence="3">
    <location>
        <begin position="7"/>
        <end position="251"/>
    </location>
</feature>
<dbReference type="GO" id="GO:0016020">
    <property type="term" value="C:membrane"/>
    <property type="evidence" value="ECO:0007669"/>
    <property type="project" value="InterPro"/>
</dbReference>
<organism evidence="4 5">
    <name type="scientific">Ornatilinea apprima</name>
    <dbReference type="NCBI Taxonomy" id="1134406"/>
    <lineage>
        <taxon>Bacteria</taxon>
        <taxon>Bacillati</taxon>
        <taxon>Chloroflexota</taxon>
        <taxon>Anaerolineae</taxon>
        <taxon>Anaerolineales</taxon>
        <taxon>Anaerolineaceae</taxon>
        <taxon>Ornatilinea</taxon>
    </lineage>
</organism>
<dbReference type="CDD" id="cd03260">
    <property type="entry name" value="ABC_PstB_phosphate_transporter"/>
    <property type="match status" value="1"/>
</dbReference>
<dbReference type="EMBL" id="LGCL01000045">
    <property type="protein sequence ID" value="KPL69971.1"/>
    <property type="molecule type" value="Genomic_DNA"/>
</dbReference>
<reference evidence="4 5" key="1">
    <citation type="submission" date="2015-07" db="EMBL/GenBank/DDBJ databases">
        <title>Genome sequence of Ornatilinea apprima DSM 23815.</title>
        <authorList>
            <person name="Hemp J."/>
            <person name="Ward L.M."/>
            <person name="Pace L.A."/>
            <person name="Fischer W.W."/>
        </authorList>
    </citation>
    <scope>NUCLEOTIDE SEQUENCE [LARGE SCALE GENOMIC DNA]</scope>
    <source>
        <strain evidence="4 5">P3M-1</strain>
    </source>
</reference>
<dbReference type="STRING" id="1134406.ADN00_18030"/>
<dbReference type="AlphaFoldDB" id="A0A0P6X755"/>
<keyword evidence="2 4" id="KW-0067">ATP-binding</keyword>
<dbReference type="InterPro" id="IPR005670">
    <property type="entry name" value="PstB-like"/>
</dbReference>
<evidence type="ECO:0000313" key="5">
    <source>
        <dbReference type="Proteomes" id="UP000050417"/>
    </source>
</evidence>
<dbReference type="PATRIC" id="fig|1134406.4.peg.2907"/>
<dbReference type="GO" id="GO:0035435">
    <property type="term" value="P:phosphate ion transmembrane transport"/>
    <property type="evidence" value="ECO:0007669"/>
    <property type="project" value="InterPro"/>
</dbReference>
<protein>
    <submittedName>
        <fullName evidence="4">Phosphate ABC transporter ATP-binding protein</fullName>
    </submittedName>
</protein>
<dbReference type="Proteomes" id="UP000050417">
    <property type="component" value="Unassembled WGS sequence"/>
</dbReference>
<dbReference type="SMART" id="SM00382">
    <property type="entry name" value="AAA"/>
    <property type="match status" value="1"/>
</dbReference>
<dbReference type="RefSeq" id="WP_075064437.1">
    <property type="nucleotide sequence ID" value="NZ_LGCL01000045.1"/>
</dbReference>
<evidence type="ECO:0000256" key="1">
    <source>
        <dbReference type="ARBA" id="ARBA00022741"/>
    </source>
</evidence>
<evidence type="ECO:0000256" key="2">
    <source>
        <dbReference type="ARBA" id="ARBA00022840"/>
    </source>
</evidence>
<dbReference type="Pfam" id="PF00005">
    <property type="entry name" value="ABC_tran"/>
    <property type="match status" value="1"/>
</dbReference>
<dbReference type="InterPro" id="IPR003593">
    <property type="entry name" value="AAA+_ATPase"/>
</dbReference>
<accession>A0A0P6X755</accession>
<keyword evidence="5" id="KW-1185">Reference proteome</keyword>
<dbReference type="PANTHER" id="PTHR43423:SF1">
    <property type="entry name" value="ABC TRANSPORTER I FAMILY MEMBER 17"/>
    <property type="match status" value="1"/>
</dbReference>
<dbReference type="NCBIfam" id="TIGR00972">
    <property type="entry name" value="3a0107s01c2"/>
    <property type="match status" value="1"/>
</dbReference>